<dbReference type="AlphaFoldDB" id="A0AAX3WRD2"/>
<dbReference type="InterPro" id="IPR001387">
    <property type="entry name" value="Cro/C1-type_HTH"/>
</dbReference>
<dbReference type="EMBL" id="CP073634">
    <property type="protein sequence ID" value="WHQ72918.1"/>
    <property type="molecule type" value="Genomic_DNA"/>
</dbReference>
<dbReference type="SUPFAM" id="SSF55785">
    <property type="entry name" value="PYP-like sensor domain (PAS domain)"/>
    <property type="match status" value="2"/>
</dbReference>
<dbReference type="Gene3D" id="1.10.260.40">
    <property type="entry name" value="lambda repressor-like DNA-binding domains"/>
    <property type="match status" value="1"/>
</dbReference>
<organism evidence="7 8">
    <name type="scientific">Methylorubrum extorquens</name>
    <name type="common">Methylobacterium dichloromethanicum</name>
    <name type="synonym">Methylobacterium extorquens</name>
    <dbReference type="NCBI Taxonomy" id="408"/>
    <lineage>
        <taxon>Bacteria</taxon>
        <taxon>Pseudomonadati</taxon>
        <taxon>Pseudomonadota</taxon>
        <taxon>Alphaproteobacteria</taxon>
        <taxon>Hyphomicrobiales</taxon>
        <taxon>Methylobacteriaceae</taxon>
        <taxon>Methylorubrum</taxon>
    </lineage>
</organism>
<dbReference type="GO" id="GO:0004673">
    <property type="term" value="F:protein histidine kinase activity"/>
    <property type="evidence" value="ECO:0007669"/>
    <property type="project" value="UniProtKB-EC"/>
</dbReference>
<dbReference type="PANTHER" id="PTHR43304">
    <property type="entry name" value="PHYTOCHROME-LIKE PROTEIN CPH1"/>
    <property type="match status" value="1"/>
</dbReference>
<keyword evidence="3" id="KW-0597">Phosphoprotein</keyword>
<dbReference type="SMART" id="SM00086">
    <property type="entry name" value="PAC"/>
    <property type="match status" value="2"/>
</dbReference>
<protein>
    <recommendedName>
        <fullName evidence="2">histidine kinase</fullName>
        <ecNumber evidence="2">2.7.13.3</ecNumber>
    </recommendedName>
</protein>
<name>A0AAX3WRD2_METEX</name>
<gene>
    <name evidence="7" type="ORF">KEC54_28680</name>
</gene>
<evidence type="ECO:0000313" key="7">
    <source>
        <dbReference type="EMBL" id="WHQ72918.1"/>
    </source>
</evidence>
<dbReference type="Gene3D" id="3.30.450.20">
    <property type="entry name" value="PAS domain"/>
    <property type="match status" value="2"/>
</dbReference>
<dbReference type="InterPro" id="IPR000700">
    <property type="entry name" value="PAS-assoc_C"/>
</dbReference>
<dbReference type="Gene3D" id="2.10.70.100">
    <property type="match status" value="1"/>
</dbReference>
<dbReference type="Pfam" id="PF08447">
    <property type="entry name" value="PAS_3"/>
    <property type="match status" value="2"/>
</dbReference>
<dbReference type="NCBIfam" id="TIGR00229">
    <property type="entry name" value="sensory_box"/>
    <property type="match status" value="1"/>
</dbReference>
<dbReference type="CDD" id="cd00093">
    <property type="entry name" value="HTH_XRE"/>
    <property type="match status" value="1"/>
</dbReference>
<keyword evidence="5" id="KW-0418">Kinase</keyword>
<dbReference type="GO" id="GO:0003677">
    <property type="term" value="F:DNA binding"/>
    <property type="evidence" value="ECO:0007669"/>
    <property type="project" value="InterPro"/>
</dbReference>
<dbReference type="RefSeq" id="WP_283536413.1">
    <property type="nucleotide sequence ID" value="NZ_CP073634.1"/>
</dbReference>
<dbReference type="InterPro" id="IPR001610">
    <property type="entry name" value="PAC"/>
</dbReference>
<feature type="domain" description="PAC" evidence="6">
    <location>
        <begin position="111"/>
        <end position="163"/>
    </location>
</feature>
<comment type="catalytic activity">
    <reaction evidence="1">
        <text>ATP + protein L-histidine = ADP + protein N-phospho-L-histidine.</text>
        <dbReference type="EC" id="2.7.13.3"/>
    </reaction>
</comment>
<geneLocation type="plasmid" evidence="7 8">
    <name>pME152</name>
</geneLocation>
<evidence type="ECO:0000256" key="3">
    <source>
        <dbReference type="ARBA" id="ARBA00022553"/>
    </source>
</evidence>
<keyword evidence="4" id="KW-0808">Transferase</keyword>
<dbReference type="CDD" id="cd00130">
    <property type="entry name" value="PAS"/>
    <property type="match status" value="2"/>
</dbReference>
<evidence type="ECO:0000256" key="5">
    <source>
        <dbReference type="ARBA" id="ARBA00022777"/>
    </source>
</evidence>
<accession>A0AAX3WRD2</accession>
<evidence type="ECO:0000256" key="1">
    <source>
        <dbReference type="ARBA" id="ARBA00000085"/>
    </source>
</evidence>
<dbReference type="InterPro" id="IPR010982">
    <property type="entry name" value="Lambda_DNA-bd_dom_sf"/>
</dbReference>
<sequence length="374" mass="41183">MQRVLTGHPGPSLIAVAREAELPVPRRSDISGFDPRIGQDCVKLIESSGGVGFDCYDLETGLVSPSPGFCQLYGLDSTEARPLDYFQSFVHPADRHTGQFGETLIRTGARLTRELRIVRADGIVRWLSFKGEVVLGQDLSPDHVLGIWMDVTDLRSAAELLDQSRKRFQTLAQACGAVTWTASENGVQLSLDLEGWCALSGQPRDAAAGGGWIEIIHPQDRIRLRETWLQSCATGNNLDIDVRLIQTGASDLWLKMRAKAVRNAEGRIVEWLGVLLPRPFPAGADARSCASTSGGRQYRLTSEQVRAARGLLGWSGQDLARASKVSISTIRRIEEQTGPLQIRHKLHFDIRQAFEKAGIEFTFGPDVHPGVRPR</sequence>
<dbReference type="PROSITE" id="PS50113">
    <property type="entry name" value="PAC"/>
    <property type="match status" value="1"/>
</dbReference>
<dbReference type="InterPro" id="IPR035965">
    <property type="entry name" value="PAS-like_dom_sf"/>
</dbReference>
<keyword evidence="7" id="KW-0614">Plasmid</keyword>
<dbReference type="EC" id="2.7.13.3" evidence="2"/>
<evidence type="ECO:0000256" key="4">
    <source>
        <dbReference type="ARBA" id="ARBA00022679"/>
    </source>
</evidence>
<dbReference type="InterPro" id="IPR013655">
    <property type="entry name" value="PAS_fold_3"/>
</dbReference>
<evidence type="ECO:0000313" key="8">
    <source>
        <dbReference type="Proteomes" id="UP001223720"/>
    </source>
</evidence>
<dbReference type="SUPFAM" id="SSF47413">
    <property type="entry name" value="lambda repressor-like DNA-binding domains"/>
    <property type="match status" value="1"/>
</dbReference>
<dbReference type="PANTHER" id="PTHR43304:SF1">
    <property type="entry name" value="PAC DOMAIN-CONTAINING PROTEIN"/>
    <property type="match status" value="1"/>
</dbReference>
<reference evidence="7" key="1">
    <citation type="journal article" date="2022" name="Biotechnol. Bioprocess Eng.">
        <title>Pan-genome Analysis Reveals Comparative Genomic Features of Central Metabolic Pathways in Methylorubrum extorquens.</title>
        <authorList>
            <person name="Lee G.M."/>
            <person name="Scott-Nevros Z.K."/>
            <person name="Lee S.-M."/>
            <person name="Kim D."/>
        </authorList>
    </citation>
    <scope>NUCLEOTIDE SEQUENCE</scope>
    <source>
        <strain evidence="7">ATCC 55366</strain>
        <plasmid evidence="7">pME152</plasmid>
    </source>
</reference>
<evidence type="ECO:0000256" key="2">
    <source>
        <dbReference type="ARBA" id="ARBA00012438"/>
    </source>
</evidence>
<dbReference type="InterPro" id="IPR000014">
    <property type="entry name" value="PAS"/>
</dbReference>
<dbReference type="Proteomes" id="UP001223720">
    <property type="component" value="Plasmid pME152"/>
</dbReference>
<evidence type="ECO:0000259" key="6">
    <source>
        <dbReference type="PROSITE" id="PS50113"/>
    </source>
</evidence>
<proteinExistence type="predicted"/>
<dbReference type="InterPro" id="IPR052162">
    <property type="entry name" value="Sensor_kinase/Photoreceptor"/>
</dbReference>